<evidence type="ECO:0000313" key="2">
    <source>
        <dbReference type="EMBL" id="MCY1721374.1"/>
    </source>
</evidence>
<dbReference type="InterPro" id="IPR036291">
    <property type="entry name" value="NAD(P)-bd_dom_sf"/>
</dbReference>
<dbReference type="SUPFAM" id="SSF51735">
    <property type="entry name" value="NAD(P)-binding Rossmann-fold domains"/>
    <property type="match status" value="1"/>
</dbReference>
<protein>
    <submittedName>
        <fullName evidence="2">NAD(P)H-binding protein</fullName>
    </submittedName>
</protein>
<sequence>MKDLQNKNKEHVHRASPLLVGNKNKLTANIIGATGLVGQQLILQLLKNEHFEKIRIFVRRDAEISHPKLEQHIVDLGDEKSWEKLLKGDVLFSTLGTTLKQTGSKEKQYEIDYTLNLKFATKAKENEIEHYVLVSSIGANPKSKIFYTRMKGELDNAVAQIGFEKLTILRPASLTGERSKKRMIETVSIPIIVFLTKFMLKKYRPISAALVAQAMIKAALSPHRERIIWEGEAVFELADEK</sequence>
<evidence type="ECO:0000259" key="1">
    <source>
        <dbReference type="Pfam" id="PF13460"/>
    </source>
</evidence>
<feature type="domain" description="NAD(P)-binding" evidence="1">
    <location>
        <begin position="32"/>
        <end position="219"/>
    </location>
</feature>
<proteinExistence type="predicted"/>
<dbReference type="Gene3D" id="3.40.50.720">
    <property type="entry name" value="NAD(P)-binding Rossmann-like Domain"/>
    <property type="match status" value="1"/>
</dbReference>
<dbReference type="InterPro" id="IPR016040">
    <property type="entry name" value="NAD(P)-bd_dom"/>
</dbReference>
<keyword evidence="3" id="KW-1185">Reference proteome</keyword>
<dbReference type="PANTHER" id="PTHR14097:SF7">
    <property type="entry name" value="OXIDOREDUCTASE HTATIP2"/>
    <property type="match status" value="1"/>
</dbReference>
<name>A0A9X3F6A6_9BACT</name>
<accession>A0A9X3F6A6</accession>
<comment type="caution">
    <text evidence="2">The sequence shown here is derived from an EMBL/GenBank/DDBJ whole genome shotgun (WGS) entry which is preliminary data.</text>
</comment>
<dbReference type="PANTHER" id="PTHR14097">
    <property type="entry name" value="OXIDOREDUCTASE HTATIP2"/>
    <property type="match status" value="1"/>
</dbReference>
<organism evidence="2 3">
    <name type="scientific">Draconibacterium aestuarii</name>
    <dbReference type="NCBI Taxonomy" id="2998507"/>
    <lineage>
        <taxon>Bacteria</taxon>
        <taxon>Pseudomonadati</taxon>
        <taxon>Bacteroidota</taxon>
        <taxon>Bacteroidia</taxon>
        <taxon>Marinilabiliales</taxon>
        <taxon>Prolixibacteraceae</taxon>
        <taxon>Draconibacterium</taxon>
    </lineage>
</organism>
<dbReference type="AlphaFoldDB" id="A0A9X3F6A6"/>
<reference evidence="2" key="1">
    <citation type="submission" date="2022-11" db="EMBL/GenBank/DDBJ databases">
        <title>Marilongibacter aestuarii gen. nov., sp. nov., isolated from tidal flat sediment.</title>
        <authorList>
            <person name="Jiayan W."/>
        </authorList>
    </citation>
    <scope>NUCLEOTIDE SEQUENCE</scope>
    <source>
        <strain evidence="2">Z1-6</strain>
    </source>
</reference>
<gene>
    <name evidence="2" type="ORF">OU798_13545</name>
</gene>
<evidence type="ECO:0000313" key="3">
    <source>
        <dbReference type="Proteomes" id="UP001145087"/>
    </source>
</evidence>
<dbReference type="Pfam" id="PF13460">
    <property type="entry name" value="NAD_binding_10"/>
    <property type="match status" value="1"/>
</dbReference>
<dbReference type="EMBL" id="JAPOHD010000027">
    <property type="protein sequence ID" value="MCY1721374.1"/>
    <property type="molecule type" value="Genomic_DNA"/>
</dbReference>
<dbReference type="Proteomes" id="UP001145087">
    <property type="component" value="Unassembled WGS sequence"/>
</dbReference>
<dbReference type="RefSeq" id="WP_343333704.1">
    <property type="nucleotide sequence ID" value="NZ_JAPOHD010000027.1"/>
</dbReference>